<evidence type="ECO:0000313" key="10">
    <source>
        <dbReference type="Proteomes" id="UP000429523"/>
    </source>
</evidence>
<evidence type="ECO:0000313" key="5">
    <source>
        <dbReference type="EMBL" id="KAE9070562.1"/>
    </source>
</evidence>
<dbReference type="EMBL" id="QXGA01003171">
    <property type="protein sequence ID" value="KAE9086636.1"/>
    <property type="molecule type" value="Genomic_DNA"/>
</dbReference>
<evidence type="ECO:0000313" key="9">
    <source>
        <dbReference type="EMBL" id="KAE9276820.1"/>
    </source>
</evidence>
<dbReference type="Proteomes" id="UP000460718">
    <property type="component" value="Unassembled WGS sequence"/>
</dbReference>
<evidence type="ECO:0000313" key="12">
    <source>
        <dbReference type="Proteomes" id="UP000437068"/>
    </source>
</evidence>
<name>A0A6A3DZ14_9STRA</name>
<evidence type="ECO:0000313" key="3">
    <source>
        <dbReference type="EMBL" id="KAE8923800.1"/>
    </source>
</evidence>
<keyword evidence="11" id="KW-1185">Reference proteome</keyword>
<organism evidence="3 10">
    <name type="scientific">Phytophthora fragariae</name>
    <dbReference type="NCBI Taxonomy" id="53985"/>
    <lineage>
        <taxon>Eukaryota</taxon>
        <taxon>Sar</taxon>
        <taxon>Stramenopiles</taxon>
        <taxon>Oomycota</taxon>
        <taxon>Peronosporomycetes</taxon>
        <taxon>Peronosporales</taxon>
        <taxon>Peronosporaceae</taxon>
        <taxon>Phytophthora</taxon>
    </lineage>
</organism>
<evidence type="ECO:0000313" key="7">
    <source>
        <dbReference type="EMBL" id="KAE9086636.1"/>
    </source>
</evidence>
<dbReference type="EMBL" id="QXFX01003195">
    <property type="protein sequence ID" value="KAE9070562.1"/>
    <property type="molecule type" value="Genomic_DNA"/>
</dbReference>
<dbReference type="Proteomes" id="UP000429523">
    <property type="component" value="Unassembled WGS sequence"/>
</dbReference>
<evidence type="ECO:0000256" key="2">
    <source>
        <dbReference type="SAM" id="Phobius"/>
    </source>
</evidence>
<evidence type="ECO:0000313" key="14">
    <source>
        <dbReference type="Proteomes" id="UP000441208"/>
    </source>
</evidence>
<evidence type="ECO:0000313" key="6">
    <source>
        <dbReference type="EMBL" id="KAE9074842.1"/>
    </source>
</evidence>
<comment type="caution">
    <text evidence="3">The sequence shown here is derived from an EMBL/GenBank/DDBJ whole genome shotgun (WGS) entry which is preliminary data.</text>
</comment>
<keyword evidence="2" id="KW-0472">Membrane</keyword>
<gene>
    <name evidence="9" type="ORF">PF001_g25949</name>
    <name evidence="8" type="ORF">PF005_g25460</name>
    <name evidence="7" type="ORF">PF006_g25982</name>
    <name evidence="6" type="ORF">PF007_g25245</name>
    <name evidence="3" type="ORF">PF009_g25955</name>
    <name evidence="5" type="ORF">PF010_g26213</name>
    <name evidence="4" type="ORF">PF011_g25578</name>
</gene>
<dbReference type="EMBL" id="QXGE01003141">
    <property type="protein sequence ID" value="KAE9276820.1"/>
    <property type="molecule type" value="Genomic_DNA"/>
</dbReference>
<feature type="transmembrane region" description="Helical" evidence="2">
    <location>
        <begin position="67"/>
        <end position="89"/>
    </location>
</feature>
<sequence>MERSKLGPDEGLEREVFDSSLKPKRLSHADASIPNKVYPTLDKPKQPTEHRNSNPKLRESAGAVQTFILRVTIALALCICFGWTLWLILLNVAPNDTVNSVMHTSKFDYGSFWLMVDPSKAMAGVATFGLAVVALGYLSLLVNMLPCIRWPTNTSLLRQVSSKGWGFFSRVQKLIVTCGQNVLIFTCIVMVG</sequence>
<dbReference type="EMBL" id="QXGF01002678">
    <property type="protein sequence ID" value="KAE8923800.1"/>
    <property type="molecule type" value="Genomic_DNA"/>
</dbReference>
<dbReference type="EMBL" id="QXFZ01002672">
    <property type="protein sequence ID" value="KAE9074842.1"/>
    <property type="molecule type" value="Genomic_DNA"/>
</dbReference>
<feature type="transmembrane region" description="Helical" evidence="2">
    <location>
        <begin position="121"/>
        <end position="142"/>
    </location>
</feature>
<evidence type="ECO:0000313" key="4">
    <source>
        <dbReference type="EMBL" id="KAE8972604.1"/>
    </source>
</evidence>
<keyword evidence="2" id="KW-0812">Transmembrane</keyword>
<proteinExistence type="predicted"/>
<feature type="region of interest" description="Disordered" evidence="1">
    <location>
        <begin position="1"/>
        <end position="56"/>
    </location>
</feature>
<feature type="compositionally biased region" description="Basic and acidic residues" evidence="1">
    <location>
        <begin position="1"/>
        <end position="17"/>
    </location>
</feature>
<dbReference type="EMBL" id="QXFW01003161">
    <property type="protein sequence ID" value="KAE8972604.1"/>
    <property type="molecule type" value="Genomic_DNA"/>
</dbReference>
<dbReference type="Proteomes" id="UP000433483">
    <property type="component" value="Unassembled WGS sequence"/>
</dbReference>
<protein>
    <submittedName>
        <fullName evidence="3">Uncharacterized protein</fullName>
    </submittedName>
</protein>
<evidence type="ECO:0000313" key="15">
    <source>
        <dbReference type="Proteomes" id="UP000460718"/>
    </source>
</evidence>
<dbReference type="Proteomes" id="UP000488956">
    <property type="component" value="Unassembled WGS sequence"/>
</dbReference>
<evidence type="ECO:0000313" key="8">
    <source>
        <dbReference type="EMBL" id="KAE9175290.1"/>
    </source>
</evidence>
<dbReference type="AlphaFoldDB" id="A0A6A3DZ14"/>
<dbReference type="OrthoDB" id="127570at2759"/>
<accession>A0A6A3DZ14</accession>
<dbReference type="Proteomes" id="UP000441208">
    <property type="component" value="Unassembled WGS sequence"/>
</dbReference>
<dbReference type="EMBL" id="QXGB01002753">
    <property type="protein sequence ID" value="KAE9175290.1"/>
    <property type="molecule type" value="Genomic_DNA"/>
</dbReference>
<dbReference type="Proteomes" id="UP000437068">
    <property type="component" value="Unassembled WGS sequence"/>
</dbReference>
<keyword evidence="2" id="KW-1133">Transmembrane helix</keyword>
<reference evidence="10 11" key="1">
    <citation type="submission" date="2018-08" db="EMBL/GenBank/DDBJ databases">
        <title>Genomic investigation of the strawberry pathogen Phytophthora fragariae indicates pathogenicity is determined by transcriptional variation in three key races.</title>
        <authorList>
            <person name="Adams T.M."/>
            <person name="Armitage A.D."/>
            <person name="Sobczyk M.K."/>
            <person name="Bates H.J."/>
            <person name="Dunwell J.M."/>
            <person name="Nellist C.F."/>
            <person name="Harrison R.J."/>
        </authorList>
    </citation>
    <scope>NUCLEOTIDE SEQUENCE [LARGE SCALE GENOMIC DNA]</scope>
    <source>
        <strain evidence="9 12">A4</strain>
        <strain evidence="8 11">NOV-27</strain>
        <strain evidence="7 13">NOV-5</strain>
        <strain evidence="6 14">NOV-71</strain>
        <strain evidence="3 10">NOV-9</strain>
        <strain evidence="5 16">ONT-3</strain>
        <strain evidence="4 15">SCRP245</strain>
    </source>
</reference>
<evidence type="ECO:0000313" key="13">
    <source>
        <dbReference type="Proteomes" id="UP000440732"/>
    </source>
</evidence>
<evidence type="ECO:0000313" key="11">
    <source>
        <dbReference type="Proteomes" id="UP000433483"/>
    </source>
</evidence>
<dbReference type="Proteomes" id="UP000440732">
    <property type="component" value="Unassembled WGS sequence"/>
</dbReference>
<evidence type="ECO:0000313" key="16">
    <source>
        <dbReference type="Proteomes" id="UP000488956"/>
    </source>
</evidence>
<evidence type="ECO:0000256" key="1">
    <source>
        <dbReference type="SAM" id="MobiDB-lite"/>
    </source>
</evidence>
<feature type="compositionally biased region" description="Basic and acidic residues" evidence="1">
    <location>
        <begin position="42"/>
        <end position="56"/>
    </location>
</feature>